<sequence length="544" mass="59220">MEKPNKNMTRRDFLNQVGRLGGAVAVFGAMDTLGLFGTPTYAMKSDFNLPKKGDLPNGKNGKTIIILGAGIAGLCAAYEMSKVGYNCKILEARDRVGGRNWTVRPGTTETEIGGVSQTAQFARGEYFNAGPARIPQHHITMDYCRELGVPLEIFTNTNEHAYYYRENVGALANTKIRKQMIKADIRGQVSELLAKAVNQSALDSELSAEDKERILTYLRGEGGLNANYQYTGSSARGYDIFPAAGLEPGKVGDPYTLNQLLASGMPNSISGEYSFNQQPNMFQPVGGMDAIPKAFEEQLPGKITFGAEVKEIRQSPDGVKILYTGKGKGNGAGSGNLREITGDYCICTIPLPVLTKIPADFSSEMQRAIGSISYATTGKIGLQYKRRFWEEDERVYGGMTTTNLDINQIWYPSSGYGTQKGTVVGYYNFGNDAVALGDMSIAQRQAHALAQGVKIHGANYKKELEAGFSLAWHKIEYSEGGWANYSASQRQNEYVTLNKPDGRIHLAGEHLSYMTGWMSGAIESALIAVGTIHEEVMKSPSVAS</sequence>
<evidence type="ECO:0000259" key="2">
    <source>
        <dbReference type="Pfam" id="PF01593"/>
    </source>
</evidence>
<keyword evidence="1" id="KW-0472">Membrane</keyword>
<comment type="caution">
    <text evidence="3">The sequence shown here is derived from an EMBL/GenBank/DDBJ whole genome shotgun (WGS) entry which is preliminary data.</text>
</comment>
<proteinExistence type="predicted"/>
<organism evidence="3 4">
    <name type="scientific">Alkalihalobacterium chitinilyticum</name>
    <dbReference type="NCBI Taxonomy" id="2980103"/>
    <lineage>
        <taxon>Bacteria</taxon>
        <taxon>Bacillati</taxon>
        <taxon>Bacillota</taxon>
        <taxon>Bacilli</taxon>
        <taxon>Bacillales</taxon>
        <taxon>Bacillaceae</taxon>
        <taxon>Alkalihalobacterium</taxon>
    </lineage>
</organism>
<dbReference type="SUPFAM" id="SSF51905">
    <property type="entry name" value="FAD/NAD(P)-binding domain"/>
    <property type="match status" value="1"/>
</dbReference>
<dbReference type="RefSeq" id="WP_275118997.1">
    <property type="nucleotide sequence ID" value="NZ_JAOTPO010000009.1"/>
</dbReference>
<keyword evidence="4" id="KW-1185">Reference proteome</keyword>
<keyword evidence="1" id="KW-1133">Transmembrane helix</keyword>
<dbReference type="InterPro" id="IPR002937">
    <property type="entry name" value="Amino_oxidase"/>
</dbReference>
<feature type="transmembrane region" description="Helical" evidence="1">
    <location>
        <begin position="20"/>
        <end position="43"/>
    </location>
</feature>
<dbReference type="Gene3D" id="3.50.50.60">
    <property type="entry name" value="FAD/NAD(P)-binding domain"/>
    <property type="match status" value="1"/>
</dbReference>
<protein>
    <submittedName>
        <fullName evidence="3">Flavin monoamine oxidase family protein</fullName>
    </submittedName>
</protein>
<dbReference type="Gene3D" id="1.20.1440.240">
    <property type="match status" value="1"/>
</dbReference>
<dbReference type="EMBL" id="JAOTPO010000009">
    <property type="protein sequence ID" value="MDE5414379.1"/>
    <property type="molecule type" value="Genomic_DNA"/>
</dbReference>
<dbReference type="PANTHER" id="PTHR10742">
    <property type="entry name" value="FLAVIN MONOAMINE OXIDASE"/>
    <property type="match status" value="1"/>
</dbReference>
<evidence type="ECO:0000313" key="3">
    <source>
        <dbReference type="EMBL" id="MDE5414379.1"/>
    </source>
</evidence>
<keyword evidence="1" id="KW-0812">Transmembrane</keyword>
<evidence type="ECO:0000313" key="4">
    <source>
        <dbReference type="Proteomes" id="UP001148125"/>
    </source>
</evidence>
<dbReference type="InterPro" id="IPR036188">
    <property type="entry name" value="FAD/NAD-bd_sf"/>
</dbReference>
<dbReference type="SUPFAM" id="SSF54373">
    <property type="entry name" value="FAD-linked reductases, C-terminal domain"/>
    <property type="match status" value="1"/>
</dbReference>
<dbReference type="Proteomes" id="UP001148125">
    <property type="component" value="Unassembled WGS sequence"/>
</dbReference>
<dbReference type="PROSITE" id="PS51318">
    <property type="entry name" value="TAT"/>
    <property type="match status" value="1"/>
</dbReference>
<dbReference type="Pfam" id="PF01593">
    <property type="entry name" value="Amino_oxidase"/>
    <property type="match status" value="1"/>
</dbReference>
<reference evidence="3" key="1">
    <citation type="submission" date="2024-05" db="EMBL/GenBank/DDBJ databases">
        <title>Alkalihalobacillus sp. strain MEB203 novel alkaliphilic bacterium from Lonar Lake, India.</title>
        <authorList>
            <person name="Joshi A."/>
            <person name="Thite S."/>
            <person name="Mengade P."/>
        </authorList>
    </citation>
    <scope>NUCLEOTIDE SEQUENCE</scope>
    <source>
        <strain evidence="3">MEB 203</strain>
    </source>
</reference>
<accession>A0ABT5VFZ7</accession>
<name>A0ABT5VFZ7_9BACI</name>
<dbReference type="PANTHER" id="PTHR10742:SF342">
    <property type="entry name" value="AMINE OXIDASE"/>
    <property type="match status" value="1"/>
</dbReference>
<dbReference type="InterPro" id="IPR050281">
    <property type="entry name" value="Flavin_monoamine_oxidase"/>
</dbReference>
<gene>
    <name evidence="3" type="ORF">N7Z68_13445</name>
</gene>
<feature type="domain" description="Amine oxidase" evidence="2">
    <location>
        <begin position="71"/>
        <end position="531"/>
    </location>
</feature>
<evidence type="ECO:0000256" key="1">
    <source>
        <dbReference type="SAM" id="Phobius"/>
    </source>
</evidence>
<dbReference type="InterPro" id="IPR006311">
    <property type="entry name" value="TAT_signal"/>
</dbReference>
<dbReference type="Gene3D" id="3.90.660.10">
    <property type="match status" value="1"/>
</dbReference>